<keyword evidence="3" id="KW-1185">Reference proteome</keyword>
<evidence type="ECO:0000313" key="3">
    <source>
        <dbReference type="Proteomes" id="UP000220251"/>
    </source>
</evidence>
<dbReference type="Proteomes" id="UP000220251">
    <property type="component" value="Unassembled WGS sequence"/>
</dbReference>
<dbReference type="EMBL" id="CWGJ01000011">
    <property type="protein sequence ID" value="CRX38251.1"/>
    <property type="molecule type" value="Genomic_DNA"/>
</dbReference>
<protein>
    <submittedName>
        <fullName evidence="2">Putative membrane protein</fullName>
    </submittedName>
</protein>
<keyword evidence="1" id="KW-1133">Transmembrane helix</keyword>
<keyword evidence="1" id="KW-0472">Membrane</keyword>
<name>A0A0H5DP40_9BACT</name>
<gene>
    <name evidence="2" type="ORF">ELAC_0902</name>
</gene>
<evidence type="ECO:0000313" key="2">
    <source>
        <dbReference type="EMBL" id="CRX38251.1"/>
    </source>
</evidence>
<reference evidence="3" key="1">
    <citation type="submission" date="2015-06" db="EMBL/GenBank/DDBJ databases">
        <authorList>
            <person name="Bertelli C."/>
        </authorList>
    </citation>
    <scope>NUCLEOTIDE SEQUENCE [LARGE SCALE GENOMIC DNA]</scope>
    <source>
        <strain evidence="3">CRIB-30</strain>
    </source>
</reference>
<dbReference type="RefSeq" id="WP_098038095.1">
    <property type="nucleotide sequence ID" value="NZ_CWGJ01000011.1"/>
</dbReference>
<evidence type="ECO:0000256" key="1">
    <source>
        <dbReference type="SAM" id="Phobius"/>
    </source>
</evidence>
<feature type="transmembrane region" description="Helical" evidence="1">
    <location>
        <begin position="64"/>
        <end position="87"/>
    </location>
</feature>
<proteinExistence type="predicted"/>
<organism evidence="2 3">
    <name type="scientific">Estrella lausannensis</name>
    <dbReference type="NCBI Taxonomy" id="483423"/>
    <lineage>
        <taxon>Bacteria</taxon>
        <taxon>Pseudomonadati</taxon>
        <taxon>Chlamydiota</taxon>
        <taxon>Chlamydiia</taxon>
        <taxon>Parachlamydiales</taxon>
        <taxon>Candidatus Criblamydiaceae</taxon>
        <taxon>Estrella</taxon>
    </lineage>
</organism>
<sequence>MQANNATFYSIAALDQAIYPRQPFLPRAADFILTPLSVALQGRTITWHKNHHEKMQITHATHGLAIRLLCGLAALLLLPLTLGAYIIKSLCMDAVRKDLRRLAAGYCPLDAKDEARSTSSAKVCKVAEFSEPLIDLNKREIEFYESFERENPHETKGWIDQIGDILKVIAEQTGRRASAFEYFGMGQGDYYLINEQGQCILIDSEEVKYGDAPLARYAQEILYSDDSDIYMILLPGRREALKHLLVE</sequence>
<accession>A0A0H5DP40</accession>
<dbReference type="AlphaFoldDB" id="A0A0H5DP40"/>
<keyword evidence="1" id="KW-0812">Transmembrane</keyword>